<comment type="caution">
    <text evidence="2">The sequence shown here is derived from an EMBL/GenBank/DDBJ whole genome shotgun (WGS) entry which is preliminary data.</text>
</comment>
<dbReference type="SUPFAM" id="SSF52540">
    <property type="entry name" value="P-loop containing nucleoside triphosphate hydrolases"/>
    <property type="match status" value="1"/>
</dbReference>
<dbReference type="Gene3D" id="3.40.50.300">
    <property type="entry name" value="P-loop containing nucleotide triphosphate hydrolases"/>
    <property type="match status" value="1"/>
</dbReference>
<sequence>MSFRPHYTLSFPKLPLEDIEAVFANSLSWIAGYDIEKHAWVKSKDYNESAYDQDAWSKLVKDQQTKDLIQSTLDAIECSPGSSKVRQGMNILLKGEPGTGKKTVAHAVCNRLKRPMLIIGAHDIPPLADVKPWAAKLASLAIKWNSLLVVDHEYYFGDIQEHLKMMVREFQSHECICLWASVMSPAIRSPFAATIEFPDLDQPARRQRWLLVFGRGDLAETISRGEHASAPTVKRDRKAEAFLRDIEKISSRYELDGVQIENCLASVRAITGVTQEAKYNPSGHEEVSQGGSYHLTT</sequence>
<keyword evidence="3" id="KW-1185">Reference proteome</keyword>
<reference evidence="2" key="1">
    <citation type="journal article" date="2020" name="New Phytol.">
        <title>Comparative genomics reveals dynamic genome evolution in host specialist ectomycorrhizal fungi.</title>
        <authorList>
            <person name="Lofgren L.A."/>
            <person name="Nguyen N.H."/>
            <person name="Vilgalys R."/>
            <person name="Ruytinx J."/>
            <person name="Liao H.L."/>
            <person name="Branco S."/>
            <person name="Kuo A."/>
            <person name="LaButti K."/>
            <person name="Lipzen A."/>
            <person name="Andreopoulos W."/>
            <person name="Pangilinan J."/>
            <person name="Riley R."/>
            <person name="Hundley H."/>
            <person name="Na H."/>
            <person name="Barry K."/>
            <person name="Grigoriev I.V."/>
            <person name="Stajich J.E."/>
            <person name="Kennedy P.G."/>
        </authorList>
    </citation>
    <scope>NUCLEOTIDE SEQUENCE</scope>
    <source>
        <strain evidence="2">S12</strain>
    </source>
</reference>
<dbReference type="OrthoDB" id="10042665at2759"/>
<name>A0A9P7AIB4_9AGAM</name>
<organism evidence="2 3">
    <name type="scientific">Suillus plorans</name>
    <dbReference type="NCBI Taxonomy" id="116603"/>
    <lineage>
        <taxon>Eukaryota</taxon>
        <taxon>Fungi</taxon>
        <taxon>Dikarya</taxon>
        <taxon>Basidiomycota</taxon>
        <taxon>Agaricomycotina</taxon>
        <taxon>Agaricomycetes</taxon>
        <taxon>Agaricomycetidae</taxon>
        <taxon>Boletales</taxon>
        <taxon>Suillineae</taxon>
        <taxon>Suillaceae</taxon>
        <taxon>Suillus</taxon>
    </lineage>
</organism>
<dbReference type="Proteomes" id="UP000719766">
    <property type="component" value="Unassembled WGS sequence"/>
</dbReference>
<dbReference type="Pfam" id="PF00004">
    <property type="entry name" value="AAA"/>
    <property type="match status" value="1"/>
</dbReference>
<dbReference type="CDD" id="cd00009">
    <property type="entry name" value="AAA"/>
    <property type="match status" value="1"/>
</dbReference>
<proteinExistence type="predicted"/>
<evidence type="ECO:0000259" key="1">
    <source>
        <dbReference type="Pfam" id="PF00004"/>
    </source>
</evidence>
<feature type="domain" description="ATPase AAA-type core" evidence="1">
    <location>
        <begin position="91"/>
        <end position="173"/>
    </location>
</feature>
<accession>A0A9P7AIB4</accession>
<dbReference type="InterPro" id="IPR027417">
    <property type="entry name" value="P-loop_NTPase"/>
</dbReference>
<gene>
    <name evidence="2" type="ORF">HD556DRAFT_1495662</name>
</gene>
<dbReference type="InterPro" id="IPR003959">
    <property type="entry name" value="ATPase_AAA_core"/>
</dbReference>
<evidence type="ECO:0000313" key="3">
    <source>
        <dbReference type="Proteomes" id="UP000719766"/>
    </source>
</evidence>
<dbReference type="GO" id="GO:0005524">
    <property type="term" value="F:ATP binding"/>
    <property type="evidence" value="ECO:0007669"/>
    <property type="project" value="InterPro"/>
</dbReference>
<dbReference type="RefSeq" id="XP_041156218.1">
    <property type="nucleotide sequence ID" value="XM_041308872.1"/>
</dbReference>
<evidence type="ECO:0000313" key="2">
    <source>
        <dbReference type="EMBL" id="KAG1789082.1"/>
    </source>
</evidence>
<dbReference type="GO" id="GO:0016887">
    <property type="term" value="F:ATP hydrolysis activity"/>
    <property type="evidence" value="ECO:0007669"/>
    <property type="project" value="InterPro"/>
</dbReference>
<dbReference type="PANTHER" id="PTHR46411:SF3">
    <property type="entry name" value="AAA+ ATPASE DOMAIN-CONTAINING PROTEIN"/>
    <property type="match status" value="1"/>
</dbReference>
<dbReference type="AlphaFoldDB" id="A0A9P7AIB4"/>
<dbReference type="EMBL" id="JABBWE010000062">
    <property type="protein sequence ID" value="KAG1789082.1"/>
    <property type="molecule type" value="Genomic_DNA"/>
</dbReference>
<dbReference type="PANTHER" id="PTHR46411">
    <property type="entry name" value="FAMILY ATPASE, PUTATIVE-RELATED"/>
    <property type="match status" value="1"/>
</dbReference>
<protein>
    <recommendedName>
        <fullName evidence="1">ATPase AAA-type core domain-containing protein</fullName>
    </recommendedName>
</protein>
<dbReference type="GeneID" id="64602636"/>